<keyword evidence="9" id="KW-0411">Iron-sulfur</keyword>
<dbReference type="PANTHER" id="PTHR42917">
    <property type="entry name" value="2,4-DIENOYL-COA REDUCTASE"/>
    <property type="match status" value="1"/>
</dbReference>
<reference evidence="11" key="1">
    <citation type="submission" date="2020-11" db="EMBL/GenBank/DDBJ databases">
        <title>Nocardioides cynanchi sp. nov., isolated from soil of rhizosphere of Cynanchum wilfordii.</title>
        <authorList>
            <person name="Lee J.-S."/>
            <person name="Suh M.K."/>
            <person name="Kim J.-S."/>
        </authorList>
    </citation>
    <scope>NUCLEOTIDE SEQUENCE</scope>
    <source>
        <strain evidence="11">KCTC 19276</strain>
    </source>
</reference>
<dbReference type="SUPFAM" id="SSF51905">
    <property type="entry name" value="FAD/NAD(P)-binding domain"/>
    <property type="match status" value="1"/>
</dbReference>
<dbReference type="PRINTS" id="PR00945">
    <property type="entry name" value="HGRDTASE"/>
</dbReference>
<keyword evidence="7" id="KW-0560">Oxidoreductase</keyword>
<evidence type="ECO:0000256" key="4">
    <source>
        <dbReference type="ARBA" id="ARBA00022630"/>
    </source>
</evidence>
<dbReference type="InterPro" id="IPR001155">
    <property type="entry name" value="OxRdtase_FMN_N"/>
</dbReference>
<dbReference type="RefSeq" id="WP_194694372.1">
    <property type="nucleotide sequence ID" value="NZ_JADKPO010000001.1"/>
</dbReference>
<proteinExistence type="inferred from homology"/>
<dbReference type="InterPro" id="IPR051793">
    <property type="entry name" value="NADH:flavin_oxidoreductase"/>
</dbReference>
<feature type="domain" description="NADH:flavin oxidoreductase/NADH oxidase N-terminal" evidence="10">
    <location>
        <begin position="8"/>
        <end position="334"/>
    </location>
</feature>
<keyword evidence="8" id="KW-0408">Iron</keyword>
<sequence>MTTRRSLEPIKLGTLEVRNRVAQSATVTNLGRNDAVTDAMVAFYAERARGGVGLIVTEGLSVHPTSLPNTTAPLAYDESLVPGFTKLASAVHEHGAAILGQIWHVGRQALWNPGLIPWAPSGTRDPYSGTTPHVMTDAEILEVVEGFATSAVNLRRAGFDGVELHGAHGYLITQFMSPLSNQRTDRWGGSVENRARFALEIIRACRRACGPDFVVGLKMEAHEYIEGGLTLEDSQELVSHIVATEAPDYISTGQGNFSPSLEKHVPDMHFGERPFVHLPRGIREVAQGVPVMAVTRVSDLDTADDLIEDGTADLVGMTRALLADAHLVRKAAAGQTPRPCIYCNVCWEYIHTGRVVACVYGPDTGREAEVPVVVPVSEPVDVHIVGGGPAGLEVARVGLDYGHAVTVHEKDSELGGRIRRESRVPGREIYAEAADWLEDQVRSAGAVIATGSEIGAEEVSGLGDLVVVATGAVPQVAPVPGAETVLALDGLLERDDETPLGGPIVIIDEIESEPVYGVAEELARRGHQVTVLTRRAAIGRRVSYISLIGVLRRLDERGVTVQTLAVPRAVEDGRLVVAHSFSGRTYPLGPVGTIVRAGPYEVPAGTLAGDVTVGDASGPRELLAVVREANAAAHRVFSRVRASEAADA</sequence>
<evidence type="ECO:0000256" key="6">
    <source>
        <dbReference type="ARBA" id="ARBA00022723"/>
    </source>
</evidence>
<evidence type="ECO:0000256" key="9">
    <source>
        <dbReference type="ARBA" id="ARBA00023014"/>
    </source>
</evidence>
<dbReference type="Gene3D" id="3.20.20.70">
    <property type="entry name" value="Aldolase class I"/>
    <property type="match status" value="1"/>
</dbReference>
<comment type="similarity">
    <text evidence="3">In the N-terminal section; belongs to the NADH:flavin oxidoreductase/NADH oxidase family.</text>
</comment>
<keyword evidence="6" id="KW-0479">Metal-binding</keyword>
<evidence type="ECO:0000256" key="1">
    <source>
        <dbReference type="ARBA" id="ARBA00001917"/>
    </source>
</evidence>
<gene>
    <name evidence="11" type="ORF">ISU10_00345</name>
</gene>
<comment type="cofactor">
    <cofactor evidence="1">
        <name>FMN</name>
        <dbReference type="ChEBI" id="CHEBI:58210"/>
    </cofactor>
</comment>
<dbReference type="GO" id="GO:0010181">
    <property type="term" value="F:FMN binding"/>
    <property type="evidence" value="ECO:0007669"/>
    <property type="project" value="InterPro"/>
</dbReference>
<accession>A0A930YGR6</accession>
<dbReference type="InterPro" id="IPR036188">
    <property type="entry name" value="FAD/NAD-bd_sf"/>
</dbReference>
<dbReference type="Proteomes" id="UP000660668">
    <property type="component" value="Unassembled WGS sequence"/>
</dbReference>
<dbReference type="Gene3D" id="3.40.50.720">
    <property type="entry name" value="NAD(P)-binding Rossmann-like Domain"/>
    <property type="match status" value="1"/>
</dbReference>
<keyword evidence="4" id="KW-0285">Flavoprotein</keyword>
<name>A0A930YGR6_9ACTN</name>
<dbReference type="SUPFAM" id="SSF51971">
    <property type="entry name" value="Nucleotide-binding domain"/>
    <property type="match status" value="1"/>
</dbReference>
<comment type="cofactor">
    <cofactor evidence="2">
        <name>[4Fe-4S] cluster</name>
        <dbReference type="ChEBI" id="CHEBI:49883"/>
    </cofactor>
</comment>
<dbReference type="GO" id="GO:0051536">
    <property type="term" value="F:iron-sulfur cluster binding"/>
    <property type="evidence" value="ECO:0007669"/>
    <property type="project" value="UniProtKB-KW"/>
</dbReference>
<evidence type="ECO:0000256" key="2">
    <source>
        <dbReference type="ARBA" id="ARBA00001966"/>
    </source>
</evidence>
<evidence type="ECO:0000256" key="7">
    <source>
        <dbReference type="ARBA" id="ARBA00023002"/>
    </source>
</evidence>
<evidence type="ECO:0000256" key="8">
    <source>
        <dbReference type="ARBA" id="ARBA00023004"/>
    </source>
</evidence>
<protein>
    <submittedName>
        <fullName evidence="11">NAD(P)-binding protein</fullName>
    </submittedName>
</protein>
<evidence type="ECO:0000313" key="11">
    <source>
        <dbReference type="EMBL" id="MBF4766213.1"/>
    </source>
</evidence>
<dbReference type="PANTHER" id="PTHR42917:SF2">
    <property type="entry name" value="2,4-DIENOYL-COA REDUCTASE [(2E)-ENOYL-COA-PRODUCING]"/>
    <property type="match status" value="1"/>
</dbReference>
<evidence type="ECO:0000259" key="10">
    <source>
        <dbReference type="Pfam" id="PF00724"/>
    </source>
</evidence>
<dbReference type="GO" id="GO:0016491">
    <property type="term" value="F:oxidoreductase activity"/>
    <property type="evidence" value="ECO:0007669"/>
    <property type="project" value="UniProtKB-KW"/>
</dbReference>
<dbReference type="GO" id="GO:0046872">
    <property type="term" value="F:metal ion binding"/>
    <property type="evidence" value="ECO:0007669"/>
    <property type="project" value="UniProtKB-KW"/>
</dbReference>
<dbReference type="AlphaFoldDB" id="A0A930YGR6"/>
<comment type="caution">
    <text evidence="11">The sequence shown here is derived from an EMBL/GenBank/DDBJ whole genome shotgun (WGS) entry which is preliminary data.</text>
</comment>
<evidence type="ECO:0000256" key="3">
    <source>
        <dbReference type="ARBA" id="ARBA00011048"/>
    </source>
</evidence>
<dbReference type="Pfam" id="PF13450">
    <property type="entry name" value="NAD_binding_8"/>
    <property type="match status" value="1"/>
</dbReference>
<dbReference type="InterPro" id="IPR013785">
    <property type="entry name" value="Aldolase_TIM"/>
</dbReference>
<organism evidence="11 12">
    <name type="scientific">Nocardioides agariphilus</name>
    <dbReference type="NCBI Taxonomy" id="433664"/>
    <lineage>
        <taxon>Bacteria</taxon>
        <taxon>Bacillati</taxon>
        <taxon>Actinomycetota</taxon>
        <taxon>Actinomycetes</taxon>
        <taxon>Propionibacteriales</taxon>
        <taxon>Nocardioidaceae</taxon>
        <taxon>Nocardioides</taxon>
    </lineage>
</organism>
<keyword evidence="12" id="KW-1185">Reference proteome</keyword>
<dbReference type="Pfam" id="PF00724">
    <property type="entry name" value="Oxidored_FMN"/>
    <property type="match status" value="1"/>
</dbReference>
<dbReference type="EMBL" id="JADKPO010000001">
    <property type="protein sequence ID" value="MBF4766213.1"/>
    <property type="molecule type" value="Genomic_DNA"/>
</dbReference>
<dbReference type="SUPFAM" id="SSF51395">
    <property type="entry name" value="FMN-linked oxidoreductases"/>
    <property type="match status" value="1"/>
</dbReference>
<keyword evidence="5" id="KW-0288">FMN</keyword>
<evidence type="ECO:0000313" key="12">
    <source>
        <dbReference type="Proteomes" id="UP000660668"/>
    </source>
</evidence>
<dbReference type="Gene3D" id="3.50.50.60">
    <property type="entry name" value="FAD/NAD(P)-binding domain"/>
    <property type="match status" value="1"/>
</dbReference>
<evidence type="ECO:0000256" key="5">
    <source>
        <dbReference type="ARBA" id="ARBA00022643"/>
    </source>
</evidence>